<proteinExistence type="predicted"/>
<feature type="domain" description="C2" evidence="1">
    <location>
        <begin position="1"/>
        <end position="105"/>
    </location>
</feature>
<dbReference type="GeneID" id="125315500"/>
<evidence type="ECO:0000259" key="1">
    <source>
        <dbReference type="PROSITE" id="PS50004"/>
    </source>
</evidence>
<organism evidence="2 3">
    <name type="scientific">Rhodamnia argentea</name>
    <dbReference type="NCBI Taxonomy" id="178133"/>
    <lineage>
        <taxon>Eukaryota</taxon>
        <taxon>Viridiplantae</taxon>
        <taxon>Streptophyta</taxon>
        <taxon>Embryophyta</taxon>
        <taxon>Tracheophyta</taxon>
        <taxon>Spermatophyta</taxon>
        <taxon>Magnoliopsida</taxon>
        <taxon>eudicotyledons</taxon>
        <taxon>Gunneridae</taxon>
        <taxon>Pentapetalae</taxon>
        <taxon>rosids</taxon>
        <taxon>malvids</taxon>
        <taxon>Myrtales</taxon>
        <taxon>Myrtaceae</taxon>
        <taxon>Myrtoideae</taxon>
        <taxon>Myrteae</taxon>
        <taxon>Australasian group</taxon>
        <taxon>Rhodamnia</taxon>
    </lineage>
</organism>
<dbReference type="PROSITE" id="PS50004">
    <property type="entry name" value="C2"/>
    <property type="match status" value="1"/>
</dbReference>
<reference evidence="3" key="1">
    <citation type="submission" date="2025-08" db="UniProtKB">
        <authorList>
            <consortium name="RefSeq"/>
        </authorList>
    </citation>
    <scope>IDENTIFICATION</scope>
    <source>
        <tissue evidence="3">Leaf</tissue>
    </source>
</reference>
<dbReference type="SUPFAM" id="SSF49562">
    <property type="entry name" value="C2 domain (Calcium/lipid-binding domain, CaLB)"/>
    <property type="match status" value="1"/>
</dbReference>
<dbReference type="RefSeq" id="XP_048136619.1">
    <property type="nucleotide sequence ID" value="XM_048280662.1"/>
</dbReference>
<gene>
    <name evidence="3" type="primary">LOC125315500</name>
</gene>
<sequence length="242" mass="26501">MASNLLVITILSVENLGAHDVRLVVSLSGDEKQCTPVHKKRSTTNPWWGHSFEFTGEKAALHDTRLEFKIEKEEPFLKHTFFCCMKGPFFGRKTTYVVGEVDVLLDGCAGDMNPKVRSCDVWSSSLKIVAVLKFSYKFSEPTVTATQAAATPSEPYVPPMHPPLVPYLQNAAPNFPAADPYPPPIPALHHQMAYVPAGPPPPLQHPGWNLLGRVGIAAAVNAITSLFDNLGFDGGDFTNAWF</sequence>
<dbReference type="InterPro" id="IPR035892">
    <property type="entry name" value="C2_domain_sf"/>
</dbReference>
<dbReference type="Gene3D" id="2.60.40.150">
    <property type="entry name" value="C2 domain"/>
    <property type="match status" value="1"/>
</dbReference>
<dbReference type="Pfam" id="PF00168">
    <property type="entry name" value="C2"/>
    <property type="match status" value="1"/>
</dbReference>
<dbReference type="Proteomes" id="UP000827889">
    <property type="component" value="Chromosome 6"/>
</dbReference>
<name>A0ABM3HJ38_9MYRT</name>
<protein>
    <submittedName>
        <fullName evidence="3">Uncharacterized protein LOC125315500</fullName>
    </submittedName>
</protein>
<keyword evidence="2" id="KW-1185">Reference proteome</keyword>
<dbReference type="InterPro" id="IPR000008">
    <property type="entry name" value="C2_dom"/>
</dbReference>
<evidence type="ECO:0000313" key="2">
    <source>
        <dbReference type="Proteomes" id="UP000827889"/>
    </source>
</evidence>
<evidence type="ECO:0000313" key="3">
    <source>
        <dbReference type="RefSeq" id="XP_048136619.1"/>
    </source>
</evidence>
<accession>A0ABM3HJ38</accession>